<protein>
    <recommendedName>
        <fullName evidence="2">Anti-sigma factor antagonist</fullName>
    </recommendedName>
</protein>
<accession>A0ABT7ARA7</accession>
<comment type="caution">
    <text evidence="4">The sequence shown here is derived from an EMBL/GenBank/DDBJ whole genome shotgun (WGS) entry which is preliminary data.</text>
</comment>
<dbReference type="InterPro" id="IPR003658">
    <property type="entry name" value="Anti-sigma_ant"/>
</dbReference>
<dbReference type="PANTHER" id="PTHR33495:SF14">
    <property type="entry name" value="ANTI-SIGMA FACTOR ANTAGONIST"/>
    <property type="match status" value="1"/>
</dbReference>
<dbReference type="SUPFAM" id="SSF52091">
    <property type="entry name" value="SpoIIaa-like"/>
    <property type="match status" value="1"/>
</dbReference>
<evidence type="ECO:0000313" key="4">
    <source>
        <dbReference type="EMBL" id="MDJ1169443.1"/>
    </source>
</evidence>
<evidence type="ECO:0000256" key="2">
    <source>
        <dbReference type="RuleBase" id="RU003749"/>
    </source>
</evidence>
<reference evidence="4 5" key="1">
    <citation type="submission" date="2023-01" db="EMBL/GenBank/DDBJ databases">
        <title>Novel diversity within Roseofilum (Cyanobacteria; Desertifilaceae) from marine benthic mats with descriptions of four novel species.</title>
        <authorList>
            <person name="Wang Y."/>
            <person name="Berthold D.E."/>
            <person name="Hu J."/>
            <person name="Lefler F.W."/>
            <person name="Laughinghouse H.D. IV."/>
        </authorList>
    </citation>
    <scope>NUCLEOTIDE SEQUENCE [LARGE SCALE GENOMIC DNA]</scope>
    <source>
        <strain evidence="4 5">BLCC-M154</strain>
    </source>
</reference>
<dbReference type="PANTHER" id="PTHR33495">
    <property type="entry name" value="ANTI-SIGMA FACTOR ANTAGONIST TM_1081-RELATED-RELATED"/>
    <property type="match status" value="1"/>
</dbReference>
<dbReference type="Proteomes" id="UP001235303">
    <property type="component" value="Unassembled WGS sequence"/>
</dbReference>
<dbReference type="PROSITE" id="PS50801">
    <property type="entry name" value="STAS"/>
    <property type="match status" value="1"/>
</dbReference>
<name>A0ABT7ARA7_9CYAN</name>
<evidence type="ECO:0000256" key="1">
    <source>
        <dbReference type="ARBA" id="ARBA00009013"/>
    </source>
</evidence>
<dbReference type="InterPro" id="IPR002645">
    <property type="entry name" value="STAS_dom"/>
</dbReference>
<feature type="domain" description="STAS" evidence="3">
    <location>
        <begin position="1"/>
        <end position="114"/>
    </location>
</feature>
<dbReference type="Pfam" id="PF01740">
    <property type="entry name" value="STAS"/>
    <property type="match status" value="1"/>
</dbReference>
<comment type="similarity">
    <text evidence="1 2">Belongs to the anti-sigma-factor antagonist family.</text>
</comment>
<dbReference type="NCBIfam" id="TIGR00377">
    <property type="entry name" value="ant_ant_sig"/>
    <property type="match status" value="1"/>
</dbReference>
<evidence type="ECO:0000313" key="5">
    <source>
        <dbReference type="Proteomes" id="UP001235303"/>
    </source>
</evidence>
<dbReference type="Gene3D" id="3.30.750.24">
    <property type="entry name" value="STAS domain"/>
    <property type="match status" value="1"/>
</dbReference>
<sequence>MDINIYTEDSVTIIEVNGDIDGQTAPSWQEKILPEIGSTPKILLNMTGVSFMSSAGLRTLLVLQRKAAEKTIDEQNIQIILVGLSEEIRDTMAITGFLDFFTVCETIDEARNLA</sequence>
<keyword evidence="5" id="KW-1185">Reference proteome</keyword>
<dbReference type="CDD" id="cd07043">
    <property type="entry name" value="STAS_anti-anti-sigma_factors"/>
    <property type="match status" value="1"/>
</dbReference>
<gene>
    <name evidence="4" type="ORF">PMG71_08395</name>
</gene>
<dbReference type="RefSeq" id="WP_283753201.1">
    <property type="nucleotide sequence ID" value="NZ_JAQOSP010000059.1"/>
</dbReference>
<proteinExistence type="inferred from homology"/>
<dbReference type="InterPro" id="IPR036513">
    <property type="entry name" value="STAS_dom_sf"/>
</dbReference>
<evidence type="ECO:0000259" key="3">
    <source>
        <dbReference type="PROSITE" id="PS50801"/>
    </source>
</evidence>
<dbReference type="EMBL" id="JAQOSP010000059">
    <property type="protein sequence ID" value="MDJ1169443.1"/>
    <property type="molecule type" value="Genomic_DNA"/>
</dbReference>
<organism evidence="4 5">
    <name type="scientific">Roseofilum acuticapitatum BLCC-M154</name>
    <dbReference type="NCBI Taxonomy" id="3022444"/>
    <lineage>
        <taxon>Bacteria</taxon>
        <taxon>Bacillati</taxon>
        <taxon>Cyanobacteriota</taxon>
        <taxon>Cyanophyceae</taxon>
        <taxon>Desertifilales</taxon>
        <taxon>Desertifilaceae</taxon>
        <taxon>Roseofilum</taxon>
        <taxon>Roseofilum acuticapitatum</taxon>
    </lineage>
</organism>